<feature type="chain" id="PRO_5045611055" description="DUF4893 domain-containing protein" evidence="2">
    <location>
        <begin position="21"/>
        <end position="263"/>
    </location>
</feature>
<accession>A0ABV0BHX5</accession>
<gene>
    <name evidence="3" type="ORF">TPR58_22535</name>
</gene>
<comment type="caution">
    <text evidence="3">The sequence shown here is derived from an EMBL/GenBank/DDBJ whole genome shotgun (WGS) entry which is preliminary data.</text>
</comment>
<proteinExistence type="predicted"/>
<dbReference type="RefSeq" id="WP_346249016.1">
    <property type="nucleotide sequence ID" value="NZ_JBDIZK010000022.1"/>
</dbReference>
<dbReference type="EMBL" id="JBDIZK010000022">
    <property type="protein sequence ID" value="MEN3749967.1"/>
    <property type="molecule type" value="Genomic_DNA"/>
</dbReference>
<organism evidence="3 4">
    <name type="scientific">Sphingomonas rustica</name>
    <dbReference type="NCBI Taxonomy" id="3103142"/>
    <lineage>
        <taxon>Bacteria</taxon>
        <taxon>Pseudomonadati</taxon>
        <taxon>Pseudomonadota</taxon>
        <taxon>Alphaproteobacteria</taxon>
        <taxon>Sphingomonadales</taxon>
        <taxon>Sphingomonadaceae</taxon>
        <taxon>Sphingomonas</taxon>
    </lineage>
</organism>
<evidence type="ECO:0008006" key="5">
    <source>
        <dbReference type="Google" id="ProtNLM"/>
    </source>
</evidence>
<dbReference type="Proteomes" id="UP001427805">
    <property type="component" value="Unassembled WGS sequence"/>
</dbReference>
<evidence type="ECO:0000313" key="4">
    <source>
        <dbReference type="Proteomes" id="UP001427805"/>
    </source>
</evidence>
<evidence type="ECO:0000313" key="3">
    <source>
        <dbReference type="EMBL" id="MEN3749967.1"/>
    </source>
</evidence>
<name>A0ABV0BHX5_9SPHN</name>
<keyword evidence="2" id="KW-0732">Signal</keyword>
<feature type="region of interest" description="Disordered" evidence="1">
    <location>
        <begin position="99"/>
        <end position="120"/>
    </location>
</feature>
<evidence type="ECO:0000256" key="1">
    <source>
        <dbReference type="SAM" id="MobiDB-lite"/>
    </source>
</evidence>
<keyword evidence="4" id="KW-1185">Reference proteome</keyword>
<sequence>MIRKVLIALATMLLPATAQAQQFRDKDPITIDPTKAYILYHYSFDMALTFIRTPTDEDLANYQNMRSTALAAAKARHVRDLKAYETWYLAWKRAKSRGDASATEPEKPVEPTDDNFDFPPIERSQLVQTKEGRRALKEAGVRWYLIGVPPGEYSLYGFVTMFGGGYVGQCMCMGTVKFEAKPGVVTYIGEQILPNLKLPDPNVVLPAKFAKLPVRPAEFRAGGKFANFFGLMITRISEYPGILRYERDRIIDVRAEGGSPSTN</sequence>
<reference evidence="3 4" key="1">
    <citation type="submission" date="2024-05" db="EMBL/GenBank/DDBJ databases">
        <title>Sphingomonas sp. HF-S3 16S ribosomal RNA gene Genome sequencing and assembly.</title>
        <authorList>
            <person name="Lee H."/>
        </authorList>
    </citation>
    <scope>NUCLEOTIDE SEQUENCE [LARGE SCALE GENOMIC DNA]</scope>
    <source>
        <strain evidence="3 4">HF-S3</strain>
    </source>
</reference>
<evidence type="ECO:0000256" key="2">
    <source>
        <dbReference type="SAM" id="SignalP"/>
    </source>
</evidence>
<protein>
    <recommendedName>
        <fullName evidence="5">DUF4893 domain-containing protein</fullName>
    </recommendedName>
</protein>
<feature type="signal peptide" evidence="2">
    <location>
        <begin position="1"/>
        <end position="20"/>
    </location>
</feature>